<comment type="caution">
    <text evidence="1">The sequence shown here is derived from an EMBL/GenBank/DDBJ whole genome shotgun (WGS) entry which is preliminary data.</text>
</comment>
<name>A0ABQ5MWN3_9MICC</name>
<keyword evidence="2" id="KW-1185">Reference proteome</keyword>
<accession>A0ABQ5MWN3</accession>
<gene>
    <name evidence="1" type="ORF">AHIS1636_28480</name>
</gene>
<evidence type="ECO:0000313" key="2">
    <source>
        <dbReference type="Proteomes" id="UP001209654"/>
    </source>
</evidence>
<reference evidence="1 2" key="1">
    <citation type="journal article" date="2023" name="Int. J. Syst. Evol. Microbiol.">
        <title>Arthrobacter mangrovi sp. nov., an actinobacterium isolated from the rhizosphere of a mangrove.</title>
        <authorList>
            <person name="Hamada M."/>
            <person name="Saitou S."/>
            <person name="Enomoto N."/>
            <person name="Nanri K."/>
            <person name="Hidaka K."/>
            <person name="Miura T."/>
            <person name="Tamura T."/>
        </authorList>
    </citation>
    <scope>NUCLEOTIDE SEQUENCE [LARGE SCALE GENOMIC DNA]</scope>
    <source>
        <strain evidence="1 2">NBRC 112813</strain>
    </source>
</reference>
<dbReference type="EMBL" id="BRVS01000017">
    <property type="protein sequence ID" value="GLB68406.1"/>
    <property type="molecule type" value="Genomic_DNA"/>
</dbReference>
<sequence>MSEPFWNVPYDAALFEERALACDWRAQVTVLTRHHVNPGVLAAILNQPELHESVQLAITERRDVTVEQLEFLAQRTDSAVVINRIIQNRSVPLELIEAIRDNALTLEGKVWFEVVEHADRVLASRRRPQQD</sequence>
<protein>
    <submittedName>
        <fullName evidence="1">Uncharacterized protein</fullName>
    </submittedName>
</protein>
<evidence type="ECO:0000313" key="1">
    <source>
        <dbReference type="EMBL" id="GLB68406.1"/>
    </source>
</evidence>
<dbReference type="RefSeq" id="WP_264796504.1">
    <property type="nucleotide sequence ID" value="NZ_BRVS01000017.1"/>
</dbReference>
<proteinExistence type="predicted"/>
<dbReference type="Proteomes" id="UP001209654">
    <property type="component" value="Unassembled WGS sequence"/>
</dbReference>
<organism evidence="1 2">
    <name type="scientific">Arthrobacter mangrovi</name>
    <dbReference type="NCBI Taxonomy" id="2966350"/>
    <lineage>
        <taxon>Bacteria</taxon>
        <taxon>Bacillati</taxon>
        <taxon>Actinomycetota</taxon>
        <taxon>Actinomycetes</taxon>
        <taxon>Micrococcales</taxon>
        <taxon>Micrococcaceae</taxon>
        <taxon>Arthrobacter</taxon>
    </lineage>
</organism>